<dbReference type="OMA" id="WLPLWFY"/>
<feature type="transmembrane region" description="Helical" evidence="2">
    <location>
        <begin position="217"/>
        <end position="235"/>
    </location>
</feature>
<sequence length="550" mass="62411">MSDLDIWGTIPFPPGDNDTDTQIGGGHLDLDTLREFEYHLFQNQTLSNGTKCYLAFEPYAAAYVYPNGSFVNSTSCYRSLNPVGARGKTGVAFAPLFALCLVFIIVNLRKHGRLFLPKTKRYFPISRRWQWYWGSMVCAFALISLFTNIDVERYYVMQIPIILTVFFWYLMQMAIIALVWEAVRHWGSWCERQISDADIYALKDDDPRAKFEFYAPLWFYLWWWLNFFLIVPRSWTSIQLQRSPEQTLIRAKPAATDTRFKVAAFCLLVCWITIVISAFHSIKHYKARRSGMVAKIFDFFTAMPLRFALILPLALVVIAFQALCAFDFDVSPLNATGNVVSIYIGGYLPSLLILAVQCAHGLATPNEDRELLRQRRQRGEDINRELGIVPKPSWWRRIHGGHSMHMRDIIARNVAEVNGKDGKDGVKDDGTALKDPAKKDPFADDASQNGSTISGSTVTANRASTFTPYAGKSERRRAERTLQHAASLLFPNAESSTPSREEREAELTLDGPPPSYDETTRRASRMTTNSDSTVDMANGKPQRVKSMLDI</sequence>
<feature type="compositionally biased region" description="Polar residues" evidence="1">
    <location>
        <begin position="525"/>
        <end position="535"/>
    </location>
</feature>
<dbReference type="Proteomes" id="UP000028545">
    <property type="component" value="Unassembled WGS sequence"/>
</dbReference>
<dbReference type="AlphaFoldDB" id="A0A084GDP4"/>
<feature type="transmembrane region" description="Helical" evidence="2">
    <location>
        <begin position="129"/>
        <end position="149"/>
    </location>
</feature>
<feature type="transmembrane region" description="Helical" evidence="2">
    <location>
        <begin position="303"/>
        <end position="328"/>
    </location>
</feature>
<keyword evidence="4" id="KW-1185">Reference proteome</keyword>
<dbReference type="EMBL" id="JOWA01000077">
    <property type="protein sequence ID" value="KEZ45456.1"/>
    <property type="molecule type" value="Genomic_DNA"/>
</dbReference>
<accession>A0A084GDP4</accession>
<feature type="transmembrane region" description="Helical" evidence="2">
    <location>
        <begin position="262"/>
        <end position="282"/>
    </location>
</feature>
<feature type="transmembrane region" description="Helical" evidence="2">
    <location>
        <begin position="90"/>
        <end position="108"/>
    </location>
</feature>
<comment type="caution">
    <text evidence="3">The sequence shown here is derived from an EMBL/GenBank/DDBJ whole genome shotgun (WGS) entry which is preliminary data.</text>
</comment>
<dbReference type="KEGG" id="sapo:SAPIO_CDS1769"/>
<evidence type="ECO:0000313" key="4">
    <source>
        <dbReference type="Proteomes" id="UP000028545"/>
    </source>
</evidence>
<dbReference type="Pfam" id="PF10361">
    <property type="entry name" value="DUF2434"/>
    <property type="match status" value="1"/>
</dbReference>
<feature type="transmembrane region" description="Helical" evidence="2">
    <location>
        <begin position="155"/>
        <end position="180"/>
    </location>
</feature>
<feature type="region of interest" description="Disordered" evidence="1">
    <location>
        <begin position="419"/>
        <end position="459"/>
    </location>
</feature>
<keyword evidence="2" id="KW-1133">Transmembrane helix</keyword>
<name>A0A084GDP4_PSEDA</name>
<gene>
    <name evidence="3" type="ORF">SAPIO_CDS1769</name>
</gene>
<organism evidence="3 4">
    <name type="scientific">Pseudallescheria apiosperma</name>
    <name type="common">Scedosporium apiospermum</name>
    <dbReference type="NCBI Taxonomy" id="563466"/>
    <lineage>
        <taxon>Eukaryota</taxon>
        <taxon>Fungi</taxon>
        <taxon>Dikarya</taxon>
        <taxon>Ascomycota</taxon>
        <taxon>Pezizomycotina</taxon>
        <taxon>Sordariomycetes</taxon>
        <taxon>Hypocreomycetidae</taxon>
        <taxon>Microascales</taxon>
        <taxon>Microascaceae</taxon>
        <taxon>Scedosporium</taxon>
    </lineage>
</organism>
<keyword evidence="2" id="KW-0472">Membrane</keyword>
<proteinExistence type="predicted"/>
<dbReference type="VEuPathDB" id="FungiDB:SAPIO_CDS1769"/>
<protein>
    <submittedName>
        <fullName evidence="3">Uncharacterized protein</fullName>
    </submittedName>
</protein>
<reference evidence="3 4" key="1">
    <citation type="journal article" date="2014" name="Genome Announc.">
        <title>Draft genome sequence of the pathogenic fungus Scedosporium apiospermum.</title>
        <authorList>
            <person name="Vandeputte P."/>
            <person name="Ghamrawi S."/>
            <person name="Rechenmann M."/>
            <person name="Iltis A."/>
            <person name="Giraud S."/>
            <person name="Fleury M."/>
            <person name="Thornton C."/>
            <person name="Delhaes L."/>
            <person name="Meyer W."/>
            <person name="Papon N."/>
            <person name="Bouchara J.P."/>
        </authorList>
    </citation>
    <scope>NUCLEOTIDE SEQUENCE [LARGE SCALE GENOMIC DNA]</scope>
    <source>
        <strain evidence="3 4">IHEM 14462</strain>
    </source>
</reference>
<feature type="transmembrane region" description="Helical" evidence="2">
    <location>
        <begin position="340"/>
        <end position="363"/>
    </location>
</feature>
<dbReference type="GeneID" id="27720841"/>
<dbReference type="OrthoDB" id="5308502at2759"/>
<evidence type="ECO:0000313" key="3">
    <source>
        <dbReference type="EMBL" id="KEZ45456.1"/>
    </source>
</evidence>
<evidence type="ECO:0000256" key="2">
    <source>
        <dbReference type="SAM" id="Phobius"/>
    </source>
</evidence>
<feature type="region of interest" description="Disordered" evidence="1">
    <location>
        <begin position="487"/>
        <end position="550"/>
    </location>
</feature>
<dbReference type="InterPro" id="IPR018830">
    <property type="entry name" value="DUF2434"/>
</dbReference>
<keyword evidence="2" id="KW-0812">Transmembrane</keyword>
<feature type="compositionally biased region" description="Basic and acidic residues" evidence="1">
    <location>
        <begin position="419"/>
        <end position="442"/>
    </location>
</feature>
<dbReference type="HOGENOM" id="CLU_033097_0_0_1"/>
<evidence type="ECO:0000256" key="1">
    <source>
        <dbReference type="SAM" id="MobiDB-lite"/>
    </source>
</evidence>
<feature type="compositionally biased region" description="Polar residues" evidence="1">
    <location>
        <begin position="447"/>
        <end position="459"/>
    </location>
</feature>
<dbReference type="RefSeq" id="XP_016645255.1">
    <property type="nucleotide sequence ID" value="XM_016784958.1"/>
</dbReference>